<keyword evidence="1" id="KW-0472">Membrane</keyword>
<dbReference type="AlphaFoldDB" id="A0A452HDI6"/>
<protein>
    <submittedName>
        <fullName evidence="3">Uncharacterized protein</fullName>
    </submittedName>
</protein>
<reference evidence="3" key="3">
    <citation type="submission" date="2025-09" db="UniProtKB">
        <authorList>
            <consortium name="Ensembl"/>
        </authorList>
    </citation>
    <scope>IDENTIFICATION</scope>
</reference>
<feature type="transmembrane region" description="Helical" evidence="1">
    <location>
        <begin position="186"/>
        <end position="208"/>
    </location>
</feature>
<evidence type="ECO:0000313" key="4">
    <source>
        <dbReference type="Proteomes" id="UP000291020"/>
    </source>
</evidence>
<keyword evidence="1" id="KW-0812">Transmembrane</keyword>
<keyword evidence="2" id="KW-0732">Signal</keyword>
<reference evidence="4" key="1">
    <citation type="journal article" date="2017" name="PLoS ONE">
        <title>The Agassiz's desert tortoise genome provides a resource for the conservation of a threatened species.</title>
        <authorList>
            <person name="Tollis M."/>
            <person name="DeNardo D.F."/>
            <person name="Cornelius J.A."/>
            <person name="Dolby G.A."/>
            <person name="Edwards T."/>
            <person name="Henen B.T."/>
            <person name="Karl A.E."/>
            <person name="Murphy R.W."/>
            <person name="Kusumi K."/>
        </authorList>
    </citation>
    <scope>NUCLEOTIDE SEQUENCE [LARGE SCALE GENOMIC DNA]</scope>
</reference>
<evidence type="ECO:0000256" key="2">
    <source>
        <dbReference type="SAM" id="SignalP"/>
    </source>
</evidence>
<dbReference type="STRING" id="38772.ENSGAGP00000012857"/>
<sequence>MDGIQRVCVKLLLICHTVVMFSVQASDQPSPVNEDMQTEAVSNVSGNTTISRSIVMSTISDEEAVNTTTVQNISSSWNTIALTAKITSSLALTTLSHFAQSTLRPLNTDTSSPSDTTVRFNTVMTSPTVSTFNQATDKDSNPRTSAITLKPTAQSSTVTQLNTSKALDSVPTTQASGGIHLRNSEAILVIIFSSILTFAVLAIVICSLDKYRKRRAQYSHHPLYDTSSETADIYTTPDDTLMISGGLYDAPRVYNPNMTVLDDDELQPEYLPFGARSGKFRLEILSGENYKGLSPTFDRFQSPTQHS</sequence>
<dbReference type="Ensembl" id="ENSGAGT00000014736.1">
    <property type="protein sequence ID" value="ENSGAGP00000012857.1"/>
    <property type="gene ID" value="ENSGAGG00000009868.1"/>
</dbReference>
<feature type="chain" id="PRO_5019013340" evidence="2">
    <location>
        <begin position="26"/>
        <end position="307"/>
    </location>
</feature>
<keyword evidence="1" id="KW-1133">Transmembrane helix</keyword>
<reference evidence="3" key="2">
    <citation type="submission" date="2025-08" db="UniProtKB">
        <authorList>
            <consortium name="Ensembl"/>
        </authorList>
    </citation>
    <scope>IDENTIFICATION</scope>
</reference>
<evidence type="ECO:0000313" key="3">
    <source>
        <dbReference type="Ensembl" id="ENSGAGP00000012857.1"/>
    </source>
</evidence>
<name>A0A452HDI6_9SAUR</name>
<proteinExistence type="predicted"/>
<dbReference type="Proteomes" id="UP000291020">
    <property type="component" value="Unassembled WGS sequence"/>
</dbReference>
<feature type="signal peptide" evidence="2">
    <location>
        <begin position="1"/>
        <end position="25"/>
    </location>
</feature>
<organism evidence="3 4">
    <name type="scientific">Gopherus agassizii</name>
    <name type="common">Agassiz's desert tortoise</name>
    <dbReference type="NCBI Taxonomy" id="38772"/>
    <lineage>
        <taxon>Eukaryota</taxon>
        <taxon>Metazoa</taxon>
        <taxon>Chordata</taxon>
        <taxon>Craniata</taxon>
        <taxon>Vertebrata</taxon>
        <taxon>Euteleostomi</taxon>
        <taxon>Archelosauria</taxon>
        <taxon>Testudinata</taxon>
        <taxon>Testudines</taxon>
        <taxon>Cryptodira</taxon>
        <taxon>Durocryptodira</taxon>
        <taxon>Testudinoidea</taxon>
        <taxon>Testudinidae</taxon>
        <taxon>Gopherus</taxon>
    </lineage>
</organism>
<keyword evidence="4" id="KW-1185">Reference proteome</keyword>
<accession>A0A452HDI6</accession>
<evidence type="ECO:0000256" key="1">
    <source>
        <dbReference type="SAM" id="Phobius"/>
    </source>
</evidence>